<reference evidence="3" key="1">
    <citation type="submission" date="2017-11" db="EMBL/GenBank/DDBJ databases">
        <title>Complete genome sequence of Moraxella osloensis NP7 isolated from human skin.</title>
        <authorList>
            <person name="Lee K."/>
            <person name="Lim J.Y."/>
            <person name="Hwang I."/>
        </authorList>
    </citation>
    <scope>NUCLEOTIDE SEQUENCE [LARGE SCALE GENOMIC DNA]</scope>
    <source>
        <strain evidence="3">NP7</strain>
    </source>
</reference>
<dbReference type="RefSeq" id="WP_100270509.1">
    <property type="nucleotide sequence ID" value="NZ_CP024443.1"/>
</dbReference>
<dbReference type="NCBIfam" id="TIGR01451">
    <property type="entry name" value="B_ant_repeat"/>
    <property type="match status" value="2"/>
</dbReference>
<dbReference type="EMBL" id="CP024443">
    <property type="protein sequence ID" value="ATR79335.1"/>
    <property type="molecule type" value="Genomic_DNA"/>
</dbReference>
<dbReference type="AlphaFoldDB" id="A0A2D2LWC5"/>
<dbReference type="Proteomes" id="UP000229340">
    <property type="component" value="Chromosome"/>
</dbReference>
<evidence type="ECO:0000313" key="3">
    <source>
        <dbReference type="Proteomes" id="UP000229340"/>
    </source>
</evidence>
<sequence length="890" mass="93438">MQLYCPSAQNKFCRVFSKYLLLVVLFTTFSSAWAGLPLPGSQIINIASGDYIDEQGNTLVIDSNPVSLVIQEVRALSLTNNQNQVGLIGAKLNFPHVLTNTGNVADSYSLNLVQASNDNFDLTNVAVYADRDQNGIPDDNINLLNTGSTLSLDAGESISIVVAGTIPSTASKTNQANFTLTATSKTSSSVTQSVNDIAQVIDDAVILVTKSQSVSSGNSIQDVTYTLSYTNNGSAPGKLIVTDILDSGLRYVSTSASWSNGSGTLTEADDNESSANTGIKYKVVGNQVQFELANIPALTTGAVSFKATVNDIKLATIANTAEYSQYAVNGTTAIRTTKTNTVIYRNQYTYGVIANVTSTGSNDNGNPNQAPDNLTTKPAINAGQEVLFDDYIWNTGSTTDSFNLTVSSAGLPACASVKLYASDGRTPLVDSNNDGIVDTGILAAGASRAIKLGISTTANCSASQAIYADLTATSVTDTTKSNAVRNEISAIIVGTTDLYNNNIDKLGYGVGNIDNNGAAFVNKVLQQGKAVFPLIVNNSAPIANNYTLYASNQAINLNNPVSGLPDGWQVNFYEGDASCTTLGKQITQTGSVAAGTSKNYCAVVQASNTITNTSLAIWFAVKSAINGQGDVIKNQVNVEPYRGFTLQNDQQGQVDVAGTVVYLHSLKNIGSLTEGTSTGQVLLKVTPMNNQDNFNYTLYYDANNNGLLDSTDPIANDLATITNNIGLASNQTIQLLLKVQAPPTAKQGMTSQVTLVVEPVGTLQGLSATSVQNTDVTTVGINQLRLVKSQASTPCGISDLTTLNYSVSAVQVKPNQCVAYRLTVNNDSATQAKSVTIADSAPAFTTLKTSPAPSVTQGTVTVNQSSIKADVGTLDASQKAALYFLILVNP</sequence>
<evidence type="ECO:0000259" key="1">
    <source>
        <dbReference type="Pfam" id="PF01345"/>
    </source>
</evidence>
<dbReference type="InterPro" id="IPR001434">
    <property type="entry name" value="OmcB-like_DUF11"/>
</dbReference>
<dbReference type="InterPro" id="IPR047589">
    <property type="entry name" value="DUF11_rpt"/>
</dbReference>
<gene>
    <name evidence="2" type="ORF">NP7_08800</name>
</gene>
<protein>
    <recommendedName>
        <fullName evidence="1">DUF11 domain-containing protein</fullName>
    </recommendedName>
</protein>
<feature type="domain" description="DUF11" evidence="1">
    <location>
        <begin position="804"/>
        <end position="884"/>
    </location>
</feature>
<proteinExistence type="predicted"/>
<name>A0A2D2LWC5_FAUOS</name>
<accession>A0A2D2LWC5</accession>
<dbReference type="Pfam" id="PF01345">
    <property type="entry name" value="DUF11"/>
    <property type="match status" value="1"/>
</dbReference>
<organism evidence="2 3">
    <name type="scientific">Faucicola osloensis</name>
    <name type="common">Moraxella osloensis</name>
    <dbReference type="NCBI Taxonomy" id="34062"/>
    <lineage>
        <taxon>Bacteria</taxon>
        <taxon>Pseudomonadati</taxon>
        <taxon>Pseudomonadota</taxon>
        <taxon>Gammaproteobacteria</taxon>
        <taxon>Moraxellales</taxon>
        <taxon>Moraxellaceae</taxon>
        <taxon>Faucicola</taxon>
    </lineage>
</organism>
<evidence type="ECO:0000313" key="2">
    <source>
        <dbReference type="EMBL" id="ATR79335.1"/>
    </source>
</evidence>